<evidence type="ECO:0000313" key="2">
    <source>
        <dbReference type="Proteomes" id="UP000632154"/>
    </source>
</evidence>
<accession>A0ABQ3K8E7</accession>
<reference evidence="2" key="1">
    <citation type="journal article" date="2019" name="Int. J. Syst. Evol. Microbiol.">
        <title>The Global Catalogue of Microorganisms (GCM) 10K type strain sequencing project: providing services to taxonomists for standard genome sequencing and annotation.</title>
        <authorList>
            <consortium name="The Broad Institute Genomics Platform"/>
            <consortium name="The Broad Institute Genome Sequencing Center for Infectious Disease"/>
            <person name="Wu L."/>
            <person name="Ma J."/>
        </authorList>
    </citation>
    <scope>NUCLEOTIDE SEQUENCE [LARGE SCALE GENOMIC DNA]</scope>
    <source>
        <strain evidence="2">CGMCC 1.18439</strain>
    </source>
</reference>
<comment type="caution">
    <text evidence="1">The sequence shown here is derived from an EMBL/GenBank/DDBJ whole genome shotgun (WGS) entry which is preliminary data.</text>
</comment>
<sequence>MTDAGLRTISQPEDIYQLNVRQAAALLEAAERSTDEEWPQALHALADAAGVSPDSDPAAVRQGLDLLRIREMIGSLNGQEQRA</sequence>
<protein>
    <submittedName>
        <fullName evidence="1">Uncharacterized protein</fullName>
    </submittedName>
</protein>
<organism evidence="1 2">
    <name type="scientific">Deinococcus piscis</name>
    <dbReference type="NCBI Taxonomy" id="394230"/>
    <lineage>
        <taxon>Bacteria</taxon>
        <taxon>Thermotogati</taxon>
        <taxon>Deinococcota</taxon>
        <taxon>Deinococci</taxon>
        <taxon>Deinococcales</taxon>
        <taxon>Deinococcaceae</taxon>
        <taxon>Deinococcus</taxon>
    </lineage>
</organism>
<proteinExistence type="predicted"/>
<keyword evidence="2" id="KW-1185">Reference proteome</keyword>
<dbReference type="RefSeq" id="WP_189643313.1">
    <property type="nucleotide sequence ID" value="NZ_BNAL01000021.1"/>
</dbReference>
<dbReference type="EMBL" id="BNAL01000021">
    <property type="protein sequence ID" value="GHG05463.1"/>
    <property type="molecule type" value="Genomic_DNA"/>
</dbReference>
<gene>
    <name evidence="1" type="ORF">GCM10017783_17550</name>
</gene>
<dbReference type="Proteomes" id="UP000632154">
    <property type="component" value="Unassembled WGS sequence"/>
</dbReference>
<evidence type="ECO:0000313" key="1">
    <source>
        <dbReference type="EMBL" id="GHG05463.1"/>
    </source>
</evidence>
<name>A0ABQ3K8E7_9DEIO</name>